<name>A0A5B8XVQ4_9DELT</name>
<dbReference type="InterPro" id="IPR026055">
    <property type="entry name" value="FAR"/>
</dbReference>
<dbReference type="KEGG" id="bbae:FRD01_20095"/>
<dbReference type="Proteomes" id="UP000321595">
    <property type="component" value="Chromosome"/>
</dbReference>
<sequence length="377" mass="42368">MGTIMKKKSPQTTLSDRATLITGFPGFLAGRLLDSLIRVQRHGDFTFLIQSKMRGLAQKRLDEITRMHPEFKGEFHLIEGDISAPNLGLSESEYQSLQEKIGVVWHLAAIYDLAVPEELAYRVNVGGTVKVVDFCAGLKNGRLNYVSTCYVAGKRQGAILEDELDEGQAHNNHYESTKFWAEMEVQRRMSEVPSVIFRPSIVVGDSRNGKTDKYDGPYYLLKMIKKLPSWAPFPQIGRGDTFVNIVPVDFVSNAMAHIGLKDGTENKVYHLADPHPMRAKDIIALGLKCMDRPKTRGFLPPKLLDAALSVEGLEKRLGIPREVLEYFTHDARYDTTNASKALADSEVRCPHLSAYMQALVDYFEQFPDKEFLDGRAV</sequence>
<dbReference type="PANTHER" id="PTHR11011:SF45">
    <property type="entry name" value="FATTY ACYL-COA REDUCTASE CG8306-RELATED"/>
    <property type="match status" value="1"/>
</dbReference>
<dbReference type="PANTHER" id="PTHR11011">
    <property type="entry name" value="MALE STERILITY PROTEIN 2-RELATED"/>
    <property type="match status" value="1"/>
</dbReference>
<gene>
    <name evidence="2" type="ORF">FRD01_20095</name>
</gene>
<protein>
    <submittedName>
        <fullName evidence="2">SDR family oxidoreductase</fullName>
    </submittedName>
</protein>
<dbReference type="Pfam" id="PF07993">
    <property type="entry name" value="NAD_binding_4"/>
    <property type="match status" value="1"/>
</dbReference>
<dbReference type="OrthoDB" id="9810734at2"/>
<dbReference type="GO" id="GO:0035336">
    <property type="term" value="P:long-chain fatty-acyl-CoA metabolic process"/>
    <property type="evidence" value="ECO:0007669"/>
    <property type="project" value="TreeGrafter"/>
</dbReference>
<reference evidence="2 3" key="1">
    <citation type="submission" date="2019-08" db="EMBL/GenBank/DDBJ databases">
        <authorList>
            <person name="Liang Q."/>
        </authorList>
    </citation>
    <scope>NUCLEOTIDE SEQUENCE [LARGE SCALE GENOMIC DNA]</scope>
    <source>
        <strain evidence="2 3">V1718</strain>
    </source>
</reference>
<dbReference type="CDD" id="cd05263">
    <property type="entry name" value="MupV_like_SDR_e"/>
    <property type="match status" value="1"/>
</dbReference>
<dbReference type="AlphaFoldDB" id="A0A5B8XVQ4"/>
<evidence type="ECO:0000313" key="2">
    <source>
        <dbReference type="EMBL" id="QED29494.1"/>
    </source>
</evidence>
<proteinExistence type="predicted"/>
<evidence type="ECO:0000313" key="3">
    <source>
        <dbReference type="Proteomes" id="UP000321595"/>
    </source>
</evidence>
<feature type="domain" description="Thioester reductase (TE)" evidence="1">
    <location>
        <begin position="21"/>
        <end position="255"/>
    </location>
</feature>
<dbReference type="SUPFAM" id="SSF51735">
    <property type="entry name" value="NAD(P)-binding Rossmann-fold domains"/>
    <property type="match status" value="1"/>
</dbReference>
<dbReference type="EMBL" id="CP042467">
    <property type="protein sequence ID" value="QED29494.1"/>
    <property type="molecule type" value="Genomic_DNA"/>
</dbReference>
<dbReference type="InterPro" id="IPR036291">
    <property type="entry name" value="NAD(P)-bd_dom_sf"/>
</dbReference>
<dbReference type="GO" id="GO:0080019">
    <property type="term" value="F:alcohol-forming very long-chain fatty acyl-CoA reductase activity"/>
    <property type="evidence" value="ECO:0007669"/>
    <property type="project" value="InterPro"/>
</dbReference>
<dbReference type="InterPro" id="IPR013120">
    <property type="entry name" value="FAR_NAD-bd"/>
</dbReference>
<keyword evidence="3" id="KW-1185">Reference proteome</keyword>
<evidence type="ECO:0000259" key="1">
    <source>
        <dbReference type="Pfam" id="PF07993"/>
    </source>
</evidence>
<accession>A0A5B8XVQ4</accession>
<organism evidence="2 3">
    <name type="scientific">Microvenator marinus</name>
    <dbReference type="NCBI Taxonomy" id="2600177"/>
    <lineage>
        <taxon>Bacteria</taxon>
        <taxon>Deltaproteobacteria</taxon>
        <taxon>Bradymonadales</taxon>
        <taxon>Microvenatoraceae</taxon>
        <taxon>Microvenator</taxon>
    </lineage>
</organism>
<dbReference type="Gene3D" id="3.40.50.720">
    <property type="entry name" value="NAD(P)-binding Rossmann-like Domain"/>
    <property type="match status" value="1"/>
</dbReference>